<keyword evidence="5" id="KW-0411">Iron-sulfur</keyword>
<gene>
    <name evidence="7" type="ORF">B9T62_08335</name>
</gene>
<evidence type="ECO:0000256" key="1">
    <source>
        <dbReference type="ARBA" id="ARBA00022714"/>
    </source>
</evidence>
<dbReference type="InterPro" id="IPR044043">
    <property type="entry name" value="VanA_C_cat"/>
</dbReference>
<dbReference type="GO" id="GO:0004497">
    <property type="term" value="F:monooxygenase activity"/>
    <property type="evidence" value="ECO:0007669"/>
    <property type="project" value="UniProtKB-ARBA"/>
</dbReference>
<sequence length="348" mass="39253">MTNETTTPPKELELPRDCTFTPEDWRVLAEYWYPVAVADEVQDKPVAVKLLDMKLVCYRSNGKIVIARDLCFHRGAPLSKGWVDNGEIVCPYHGFRYNCEGKCTAVPAHPSSRISPKLKLIVYPAVERYGLVWTCLGSASEQIPDFAAWDDPDYINILIPSFDIAGSAGRQMEGFLDVSHFAYVHTATFGDRNNTEVPQYKVRREGDQLVAEYWSTVSNYGKGQDNPAPEGFEWLREFRVFPPFAASLQVYFPDEGRLNILNCASPVSARYTRLFCPISRNFDKNAPVEDTINFNLQVFQEDAEMVEAQTPEDLPLDLQAEAHIPADRTSIAYRQVLTSLGLGQSYTS</sequence>
<evidence type="ECO:0000256" key="3">
    <source>
        <dbReference type="ARBA" id="ARBA00023002"/>
    </source>
</evidence>
<dbReference type="GO" id="GO:0016705">
    <property type="term" value="F:oxidoreductase activity, acting on paired donors, with incorporation or reduction of molecular oxygen"/>
    <property type="evidence" value="ECO:0007669"/>
    <property type="project" value="UniProtKB-ARBA"/>
</dbReference>
<dbReference type="InterPro" id="IPR036922">
    <property type="entry name" value="Rieske_2Fe-2S_sf"/>
</dbReference>
<evidence type="ECO:0000256" key="2">
    <source>
        <dbReference type="ARBA" id="ARBA00022723"/>
    </source>
</evidence>
<evidence type="ECO:0000313" key="8">
    <source>
        <dbReference type="Proteomes" id="UP000249890"/>
    </source>
</evidence>
<evidence type="ECO:0000256" key="4">
    <source>
        <dbReference type="ARBA" id="ARBA00023004"/>
    </source>
</evidence>
<dbReference type="GO" id="GO:0046872">
    <property type="term" value="F:metal ion binding"/>
    <property type="evidence" value="ECO:0007669"/>
    <property type="project" value="UniProtKB-KW"/>
</dbReference>
<dbReference type="Gene3D" id="2.102.10.10">
    <property type="entry name" value="Rieske [2Fe-2S] iron-sulphur domain"/>
    <property type="match status" value="1"/>
</dbReference>
<evidence type="ECO:0000313" key="7">
    <source>
        <dbReference type="EMBL" id="ASA20791.1"/>
    </source>
</evidence>
<dbReference type="Pfam" id="PF19112">
    <property type="entry name" value="VanA_C"/>
    <property type="match status" value="1"/>
</dbReference>
<keyword evidence="2" id="KW-0479">Metal-binding</keyword>
<dbReference type="PANTHER" id="PTHR21266:SF57">
    <property type="entry name" value="3-CHLOROBENZOATE-3,4-DIOXYGENASE"/>
    <property type="match status" value="1"/>
</dbReference>
<proteinExistence type="predicted"/>
<name>A0A2Z2KLE8_9BACL</name>
<dbReference type="EMBL" id="CP021780">
    <property type="protein sequence ID" value="ASA20791.1"/>
    <property type="molecule type" value="Genomic_DNA"/>
</dbReference>
<dbReference type="Gene3D" id="3.90.380.10">
    <property type="entry name" value="Naphthalene 1,2-dioxygenase Alpha Subunit, Chain A, domain 1"/>
    <property type="match status" value="1"/>
</dbReference>
<dbReference type="InterPro" id="IPR017941">
    <property type="entry name" value="Rieske_2Fe-2S"/>
</dbReference>
<organism evidence="7 8">
    <name type="scientific">Paenibacillus donghaensis</name>
    <dbReference type="NCBI Taxonomy" id="414771"/>
    <lineage>
        <taxon>Bacteria</taxon>
        <taxon>Bacillati</taxon>
        <taxon>Bacillota</taxon>
        <taxon>Bacilli</taxon>
        <taxon>Bacillales</taxon>
        <taxon>Paenibacillaceae</taxon>
        <taxon>Paenibacillus</taxon>
    </lineage>
</organism>
<accession>A0A2Z2KLE8</accession>
<dbReference type="AlphaFoldDB" id="A0A2Z2KLE8"/>
<keyword evidence="8" id="KW-1185">Reference proteome</keyword>
<keyword evidence="4" id="KW-0408">Iron</keyword>
<dbReference type="Pfam" id="PF00355">
    <property type="entry name" value="Rieske"/>
    <property type="match status" value="1"/>
</dbReference>
<protein>
    <submittedName>
        <fullName evidence="7">Rieske (2Fe-2S) protein</fullName>
    </submittedName>
</protein>
<dbReference type="PANTHER" id="PTHR21266">
    <property type="entry name" value="IRON-SULFUR DOMAIN CONTAINING PROTEIN"/>
    <property type="match status" value="1"/>
</dbReference>
<dbReference type="OrthoDB" id="9800776at2"/>
<dbReference type="InterPro" id="IPR050584">
    <property type="entry name" value="Cholesterol_7-desaturase"/>
</dbReference>
<dbReference type="Proteomes" id="UP000249890">
    <property type="component" value="Chromosome"/>
</dbReference>
<dbReference type="KEGG" id="pdh:B9T62_08335"/>
<keyword evidence="1" id="KW-0001">2Fe-2S</keyword>
<keyword evidence="3" id="KW-0560">Oxidoreductase</keyword>
<evidence type="ECO:0000259" key="6">
    <source>
        <dbReference type="PROSITE" id="PS51296"/>
    </source>
</evidence>
<evidence type="ECO:0000256" key="5">
    <source>
        <dbReference type="ARBA" id="ARBA00023014"/>
    </source>
</evidence>
<feature type="domain" description="Rieske" evidence="6">
    <location>
        <begin position="32"/>
        <end position="134"/>
    </location>
</feature>
<dbReference type="GO" id="GO:0051537">
    <property type="term" value="F:2 iron, 2 sulfur cluster binding"/>
    <property type="evidence" value="ECO:0007669"/>
    <property type="project" value="UniProtKB-KW"/>
</dbReference>
<dbReference type="PROSITE" id="PS51296">
    <property type="entry name" value="RIESKE"/>
    <property type="match status" value="1"/>
</dbReference>
<dbReference type="SUPFAM" id="SSF55961">
    <property type="entry name" value="Bet v1-like"/>
    <property type="match status" value="1"/>
</dbReference>
<reference evidence="7 8" key="1">
    <citation type="submission" date="2017-06" db="EMBL/GenBank/DDBJ databases">
        <title>Complete genome sequence of Paenibacillus donghaensis KCTC 13049T isolated from East Sea sediment, South Korea.</title>
        <authorList>
            <person name="Jung B.K."/>
            <person name="Hong S.-J."/>
            <person name="Shin J.-H."/>
        </authorList>
    </citation>
    <scope>NUCLEOTIDE SEQUENCE [LARGE SCALE GENOMIC DNA]</scope>
    <source>
        <strain evidence="7 8">KCTC 13049</strain>
    </source>
</reference>
<dbReference type="SUPFAM" id="SSF50022">
    <property type="entry name" value="ISP domain"/>
    <property type="match status" value="1"/>
</dbReference>
<dbReference type="RefSeq" id="WP_087914809.1">
    <property type="nucleotide sequence ID" value="NZ_CP021780.1"/>
</dbReference>